<evidence type="ECO:0000313" key="6">
    <source>
        <dbReference type="EMBL" id="OJA03326.1"/>
    </source>
</evidence>
<sequence length="53" mass="5841">SGTQLIQNISGGQAKWKTYRTRIVSTANQVNLKFDEAIKSLEDGLVRSISGIF</sequence>
<dbReference type="EMBL" id="MIQH01000763">
    <property type="protein sequence ID" value="OJA03326.1"/>
    <property type="molecule type" value="Genomic_DNA"/>
</dbReference>
<gene>
    <name evidence="7" type="ORF">BGC33_00685</name>
    <name evidence="6" type="ORF">BGC33_09790</name>
</gene>
<evidence type="ECO:0000313" key="7">
    <source>
        <dbReference type="EMBL" id="OJA03825.1"/>
    </source>
</evidence>
<proteinExistence type="predicted"/>
<dbReference type="InterPro" id="IPR008874">
    <property type="entry name" value="TraT_complement-R"/>
</dbReference>
<dbReference type="Proteomes" id="UP000182798">
    <property type="component" value="Unassembled WGS sequence"/>
</dbReference>
<reference evidence="7" key="2">
    <citation type="journal article" date="2017" name="Stand. Genomic Sci.">
        <title>Genome sequence of the sulfur-oxidizing Bathymodiolus thermophilus gill endosymbiont.</title>
        <authorList>
            <person name="Ponnudurai R."/>
            <person name="Sayavedra L."/>
            <person name="Kleiner M."/>
            <person name="Heiden S.E."/>
            <person name="Thurmer A."/>
            <person name="Felbeck H."/>
            <person name="Schluter R."/>
            <person name="Sievert S.M."/>
            <person name="Daniel R."/>
            <person name="Schweder T."/>
            <person name="Markert S."/>
        </authorList>
    </citation>
    <scope>NUCLEOTIDE SEQUENCE</scope>
    <source>
        <strain evidence="7">BAT/CrabSpa'14</strain>
    </source>
</reference>
<dbReference type="EMBL" id="MIQH01000072">
    <property type="protein sequence ID" value="OJA03825.1"/>
    <property type="molecule type" value="Genomic_DNA"/>
</dbReference>
<dbReference type="AlphaFoldDB" id="A0A1J8PQM8"/>
<keyword evidence="5" id="KW-0449">Lipoprotein</keyword>
<dbReference type="GO" id="GO:0009279">
    <property type="term" value="C:cell outer membrane"/>
    <property type="evidence" value="ECO:0007669"/>
    <property type="project" value="UniProtKB-SubCell"/>
</dbReference>
<dbReference type="Pfam" id="PF05818">
    <property type="entry name" value="TraT"/>
    <property type="match status" value="1"/>
</dbReference>
<keyword evidence="4" id="KW-0564">Palmitate</keyword>
<evidence type="ECO:0000256" key="1">
    <source>
        <dbReference type="ARBA" id="ARBA00004459"/>
    </source>
</evidence>
<evidence type="ECO:0000256" key="5">
    <source>
        <dbReference type="ARBA" id="ARBA00023288"/>
    </source>
</evidence>
<protein>
    <submittedName>
        <fullName evidence="7">Conjugal transfer protein TraT</fullName>
    </submittedName>
</protein>
<reference evidence="8" key="1">
    <citation type="submission" date="2016-09" db="EMBL/GenBank/DDBJ databases">
        <title>Genome Sequence of Bathymodiolus thermophilus sulfur-oxidizing gill endosymbiont.</title>
        <authorList>
            <person name="Ponnudurai R."/>
            <person name="Kleiner M."/>
            <person name="Sayavedra L."/>
            <person name="Thuermer A."/>
            <person name="Felbeck H."/>
            <person name="Schlueter R."/>
            <person name="Schweder T."/>
            <person name="Markert S."/>
        </authorList>
    </citation>
    <scope>NUCLEOTIDE SEQUENCE [LARGE SCALE GENOMIC DNA]</scope>
    <source>
        <strain evidence="8">BAT/CrabSpa'14</strain>
    </source>
</reference>
<comment type="subcellular location">
    <subcellularLocation>
        <location evidence="1">Cell outer membrane</location>
        <topology evidence="1">Lipid-anchor</topology>
    </subcellularLocation>
</comment>
<organism evidence="7 8">
    <name type="scientific">Bathymodiolus thermophilus thioautotrophic gill symbiont</name>
    <dbReference type="NCBI Taxonomy" id="2360"/>
    <lineage>
        <taxon>Bacteria</taxon>
        <taxon>Pseudomonadati</taxon>
        <taxon>Pseudomonadota</taxon>
        <taxon>Gammaproteobacteria</taxon>
        <taxon>sulfur-oxidizing symbionts</taxon>
    </lineage>
</organism>
<feature type="non-terminal residue" evidence="7">
    <location>
        <position position="1"/>
    </location>
</feature>
<comment type="caution">
    <text evidence="7">The sequence shown here is derived from an EMBL/GenBank/DDBJ whole genome shotgun (WGS) entry which is preliminary data.</text>
</comment>
<keyword evidence="3" id="KW-0472">Membrane</keyword>
<accession>A0A1J8PQM8</accession>
<keyword evidence="2" id="KW-0732">Signal</keyword>
<evidence type="ECO:0000256" key="4">
    <source>
        <dbReference type="ARBA" id="ARBA00023139"/>
    </source>
</evidence>
<evidence type="ECO:0000313" key="8">
    <source>
        <dbReference type="Proteomes" id="UP000182798"/>
    </source>
</evidence>
<name>A0A1J8PQM8_9GAMM</name>
<evidence type="ECO:0000256" key="2">
    <source>
        <dbReference type="ARBA" id="ARBA00022729"/>
    </source>
</evidence>
<evidence type="ECO:0000256" key="3">
    <source>
        <dbReference type="ARBA" id="ARBA00023136"/>
    </source>
</evidence>